<dbReference type="Proteomes" id="UP000694569">
    <property type="component" value="Unplaced"/>
</dbReference>
<evidence type="ECO:0000256" key="2">
    <source>
        <dbReference type="ARBA" id="ARBA00022737"/>
    </source>
</evidence>
<evidence type="ECO:0000256" key="3">
    <source>
        <dbReference type="ARBA" id="ARBA00022803"/>
    </source>
</evidence>
<reference evidence="6" key="1">
    <citation type="submission" date="2025-08" db="UniProtKB">
        <authorList>
            <consortium name="Ensembl"/>
        </authorList>
    </citation>
    <scope>IDENTIFICATION</scope>
</reference>
<name>A0A8C5PV35_9ANUR</name>
<dbReference type="GO" id="GO:0030544">
    <property type="term" value="F:Hsp70 protein binding"/>
    <property type="evidence" value="ECO:0007669"/>
    <property type="project" value="TreeGrafter"/>
</dbReference>
<dbReference type="PANTHER" id="PTHR45883">
    <property type="entry name" value="HSC70-INTERACTING PROTEIN"/>
    <property type="match status" value="1"/>
</dbReference>
<dbReference type="Pfam" id="PF18253">
    <property type="entry name" value="HipN"/>
    <property type="match status" value="1"/>
</dbReference>
<dbReference type="CDD" id="cd14438">
    <property type="entry name" value="Hip_N"/>
    <property type="match status" value="1"/>
</dbReference>
<dbReference type="InterPro" id="IPR034649">
    <property type="entry name" value="Hip_N"/>
</dbReference>
<dbReference type="Gene3D" id="3.30.70.270">
    <property type="match status" value="1"/>
</dbReference>
<dbReference type="PANTHER" id="PTHR45883:SF2">
    <property type="entry name" value="HSC70-INTERACTING PROTEIN"/>
    <property type="match status" value="1"/>
</dbReference>
<dbReference type="AlphaFoldDB" id="A0A8C5PV35"/>
<dbReference type="FunFam" id="6.10.250.3420:FF:000001">
    <property type="entry name" value="Hsc70-interacting protein-like protein"/>
    <property type="match status" value="1"/>
</dbReference>
<protein>
    <recommendedName>
        <fullName evidence="5">Hsp70-interacting protein N-terminal domain-containing protein</fullName>
    </recommendedName>
</protein>
<sequence>MDSRKLKELRDFVTACQSKPEILHSPELSFFTEWLHSMGASLPFPRTKESHEEACQAEAAEDKSSSSSSAPKLESEESDLEIDNEGVIAPDDDAPQPMGEENVEVTEDMIEQANEKKMQAIAAIGDGELQKSIDLFTEAKKEGDLCPYIDYRGLNRITIKNAYPIPLISDLFDRFRGSTVSFPDSGDPSVKKWVSTYPFLLPQSAHNLTVLLNVSTSP</sequence>
<dbReference type="SUPFAM" id="SSF56672">
    <property type="entry name" value="DNA/RNA polymerases"/>
    <property type="match status" value="1"/>
</dbReference>
<dbReference type="InterPro" id="IPR043502">
    <property type="entry name" value="DNA/RNA_pol_sf"/>
</dbReference>
<evidence type="ECO:0000256" key="1">
    <source>
        <dbReference type="ARBA" id="ARBA00009015"/>
    </source>
</evidence>
<evidence type="ECO:0000256" key="4">
    <source>
        <dbReference type="SAM" id="MobiDB-lite"/>
    </source>
</evidence>
<keyword evidence="3" id="KW-0802">TPR repeat</keyword>
<feature type="compositionally biased region" description="Basic and acidic residues" evidence="4">
    <location>
        <begin position="46"/>
        <end position="64"/>
    </location>
</feature>
<evidence type="ECO:0000313" key="7">
    <source>
        <dbReference type="Proteomes" id="UP000694569"/>
    </source>
</evidence>
<evidence type="ECO:0000259" key="5">
    <source>
        <dbReference type="Pfam" id="PF18253"/>
    </source>
</evidence>
<dbReference type="Gene3D" id="6.10.250.3420">
    <property type="match status" value="1"/>
</dbReference>
<dbReference type="GeneTree" id="ENSGT00940000164227"/>
<keyword evidence="2" id="KW-0677">Repeat</keyword>
<reference evidence="6" key="2">
    <citation type="submission" date="2025-09" db="UniProtKB">
        <authorList>
            <consortium name="Ensembl"/>
        </authorList>
    </citation>
    <scope>IDENTIFICATION</scope>
</reference>
<feature type="region of interest" description="Disordered" evidence="4">
    <location>
        <begin position="42"/>
        <end position="98"/>
    </location>
</feature>
<organism evidence="6 7">
    <name type="scientific">Leptobrachium leishanense</name>
    <name type="common">Leishan spiny toad</name>
    <dbReference type="NCBI Taxonomy" id="445787"/>
    <lineage>
        <taxon>Eukaryota</taxon>
        <taxon>Metazoa</taxon>
        <taxon>Chordata</taxon>
        <taxon>Craniata</taxon>
        <taxon>Vertebrata</taxon>
        <taxon>Euteleostomi</taxon>
        <taxon>Amphibia</taxon>
        <taxon>Batrachia</taxon>
        <taxon>Anura</taxon>
        <taxon>Pelobatoidea</taxon>
        <taxon>Megophryidae</taxon>
        <taxon>Leptobrachium</taxon>
    </lineage>
</organism>
<feature type="compositionally biased region" description="Acidic residues" evidence="4">
    <location>
        <begin position="76"/>
        <end position="94"/>
    </location>
</feature>
<dbReference type="OrthoDB" id="533763at2759"/>
<accession>A0A8C5PV35</accession>
<dbReference type="Ensembl" id="ENSLLET00000029025.1">
    <property type="protein sequence ID" value="ENSLLEP00000027934.1"/>
    <property type="gene ID" value="ENSLLEG00000017705.1"/>
</dbReference>
<comment type="similarity">
    <text evidence="1">Belongs to the FAM10 family.</text>
</comment>
<dbReference type="GO" id="GO:0046983">
    <property type="term" value="F:protein dimerization activity"/>
    <property type="evidence" value="ECO:0007669"/>
    <property type="project" value="InterPro"/>
</dbReference>
<dbReference type="InterPro" id="IPR043128">
    <property type="entry name" value="Rev_trsase/Diguanyl_cyclase"/>
</dbReference>
<keyword evidence="7" id="KW-1185">Reference proteome</keyword>
<dbReference type="Gene3D" id="1.25.40.10">
    <property type="entry name" value="Tetratricopeptide repeat domain"/>
    <property type="match status" value="1"/>
</dbReference>
<feature type="domain" description="Hsp70-interacting protein N-terminal" evidence="5">
    <location>
        <begin position="2"/>
        <end position="43"/>
    </location>
</feature>
<proteinExistence type="inferred from homology"/>
<evidence type="ECO:0000313" key="6">
    <source>
        <dbReference type="Ensembl" id="ENSLLEP00000027934.1"/>
    </source>
</evidence>
<dbReference type="InterPro" id="IPR011990">
    <property type="entry name" value="TPR-like_helical_dom_sf"/>
</dbReference>